<name>A0A645E8V4_9ZZZZ</name>
<proteinExistence type="predicted"/>
<sequence>MLLALLLIFAELNTPCAPIKSMKIHIIVNTILSFFFTPKLLKNFILLLPFFENLNSKNPMTNNPLT</sequence>
<gene>
    <name evidence="1" type="ORF">SDC9_145512</name>
</gene>
<reference evidence="1" key="1">
    <citation type="submission" date="2019-08" db="EMBL/GenBank/DDBJ databases">
        <authorList>
            <person name="Kucharzyk K."/>
            <person name="Murdoch R.W."/>
            <person name="Higgins S."/>
            <person name="Loffler F."/>
        </authorList>
    </citation>
    <scope>NUCLEOTIDE SEQUENCE</scope>
</reference>
<protein>
    <submittedName>
        <fullName evidence="1">Uncharacterized protein</fullName>
    </submittedName>
</protein>
<evidence type="ECO:0000313" key="1">
    <source>
        <dbReference type="EMBL" id="MPM98327.1"/>
    </source>
</evidence>
<dbReference type="AlphaFoldDB" id="A0A645E8V4"/>
<organism evidence="1">
    <name type="scientific">bioreactor metagenome</name>
    <dbReference type="NCBI Taxonomy" id="1076179"/>
    <lineage>
        <taxon>unclassified sequences</taxon>
        <taxon>metagenomes</taxon>
        <taxon>ecological metagenomes</taxon>
    </lineage>
</organism>
<dbReference type="EMBL" id="VSSQ01044501">
    <property type="protein sequence ID" value="MPM98327.1"/>
    <property type="molecule type" value="Genomic_DNA"/>
</dbReference>
<accession>A0A645E8V4</accession>
<comment type="caution">
    <text evidence="1">The sequence shown here is derived from an EMBL/GenBank/DDBJ whole genome shotgun (WGS) entry which is preliminary data.</text>
</comment>